<gene>
    <name evidence="1" type="ORF">MNBD_BACTEROID01-2753</name>
</gene>
<sequence length="964" mass="110065">MTKKGFTFILLLLFSLIGHTQYFQTGQDPASIKWRQVNTANFQLIYPVEFEAKAQRIASIFEKVYNYGSESLNFRPKKISVILHTHTVKSNGLVALAPRRVELYTTPRQSLYPQDWFEQLAIHEFRHVVQSDKVEQQIPLLIRLLFGQQITAVAIGMDIPWWLLEGDAVATETALSKYGRGRLPSFLMEQKAQVVEKGVYSYGKAYLGSYKDYVPNHYKLGYYLVGEARDRYGAKVWDNVFSRVGSKFDFRPVSNSLKQQTGFNIKKLYKHVFDSLRVDWVGEGKNFAGHTYNELSKPSKTFTNYKYNYYLPDGGLVTLKSSLKSIPEFIRIGKDGAEKKILTPGVIFDESVSCTGNLLTWAEQVPDPRWSHSGKSVIHILNLENGFHQKFEPEFKAFSPAISPDKEQIALVEVDYQNNYFLSVYDLRSGKPVTRFQTKSNNYFITPRWVNNKSLAIIILTDKGKRLAIADPLRKKVNYLTDESLGEIKHPVAGQENILFISSYAGEDDLYAINIKSRSVYQVYKSRFGVEYPAVSPGREEIVLSSYSSNGLSLIEIPYSPKTWKPLSQVRKGSYPLAGNLAKQEKGALDFSGYNDSTTYKSEKYSKLAHLFYFHSWAPVFFDVNTYGIQPGVSFMSQNILGTAETTLGYKWDVEEETGKFYAGFTYKGWYPVLRAELNMGKRASQYGTITKYIGQDNQVVRADTVYKRYTWNETTLELAVKVPLNLSRGKYYRLLQPEINYQLSSALTDKSTPSGFEEGAGQSLDYRLYYHQLMKQSYQDVYPNFGFIGDIFYRHSPFGGPDLGSLFSLQTINYFPGILPNHGISTYLGYQAKNTGQHSRYSDGIRYPRGWNSLDSKMMYTASVDYKFPLFYPDWNLGSIIYLKRLKASLFADYAHQEGDLYEDGEVTGSFSRAISSLGVEFTGDVHFLRFYAPIDTGFRAAYMPQLGKMHYALLFSIDFNSL</sequence>
<dbReference type="SUPFAM" id="SSF82171">
    <property type="entry name" value="DPP6 N-terminal domain-like"/>
    <property type="match status" value="1"/>
</dbReference>
<dbReference type="InterPro" id="IPR011042">
    <property type="entry name" value="6-blade_b-propeller_TolB-like"/>
</dbReference>
<name>A0A3B0UEH7_9ZZZZ</name>
<dbReference type="Gene3D" id="2.120.10.30">
    <property type="entry name" value="TolB, C-terminal domain"/>
    <property type="match status" value="1"/>
</dbReference>
<proteinExistence type="predicted"/>
<evidence type="ECO:0000313" key="1">
    <source>
        <dbReference type="EMBL" id="VAW24992.1"/>
    </source>
</evidence>
<protein>
    <submittedName>
        <fullName evidence="1">Uncharacterized protein</fullName>
    </submittedName>
</protein>
<dbReference type="EMBL" id="UOEP01000231">
    <property type="protein sequence ID" value="VAW24992.1"/>
    <property type="molecule type" value="Genomic_DNA"/>
</dbReference>
<dbReference type="AlphaFoldDB" id="A0A3B0UEH7"/>
<reference evidence="1" key="1">
    <citation type="submission" date="2018-06" db="EMBL/GenBank/DDBJ databases">
        <authorList>
            <person name="Zhirakovskaya E."/>
        </authorList>
    </citation>
    <scope>NUCLEOTIDE SEQUENCE</scope>
</reference>
<organism evidence="1">
    <name type="scientific">hydrothermal vent metagenome</name>
    <dbReference type="NCBI Taxonomy" id="652676"/>
    <lineage>
        <taxon>unclassified sequences</taxon>
        <taxon>metagenomes</taxon>
        <taxon>ecological metagenomes</taxon>
    </lineage>
</organism>
<accession>A0A3B0UEH7</accession>